<evidence type="ECO:0000313" key="4">
    <source>
        <dbReference type="EMBL" id="TDQ81465.1"/>
    </source>
</evidence>
<evidence type="ECO:0000259" key="3">
    <source>
        <dbReference type="PROSITE" id="PS50075"/>
    </source>
</evidence>
<dbReference type="RefSeq" id="WP_133614018.1">
    <property type="nucleotide sequence ID" value="NZ_SNYW01000009.1"/>
</dbReference>
<dbReference type="InterPro" id="IPR036736">
    <property type="entry name" value="ACP-like_sf"/>
</dbReference>
<dbReference type="AlphaFoldDB" id="A0A4R6WL90"/>
<dbReference type="SUPFAM" id="SSF47336">
    <property type="entry name" value="ACP-like"/>
    <property type="match status" value="1"/>
</dbReference>
<dbReference type="PROSITE" id="PS00012">
    <property type="entry name" value="PHOSPHOPANTETHEINE"/>
    <property type="match status" value="1"/>
</dbReference>
<dbReference type="Proteomes" id="UP000295783">
    <property type="component" value="Unassembled WGS sequence"/>
</dbReference>
<name>A0A4R6WL90_9PROT</name>
<comment type="caution">
    <text evidence="4">The sequence shown here is derived from an EMBL/GenBank/DDBJ whole genome shotgun (WGS) entry which is preliminary data.</text>
</comment>
<keyword evidence="1" id="KW-0596">Phosphopantetheine</keyword>
<proteinExistence type="predicted"/>
<reference evidence="4 5" key="1">
    <citation type="submission" date="2019-03" db="EMBL/GenBank/DDBJ databases">
        <title>Genomic Encyclopedia of Type Strains, Phase III (KMG-III): the genomes of soil and plant-associated and newly described type strains.</title>
        <authorList>
            <person name="Whitman W."/>
        </authorList>
    </citation>
    <scope>NUCLEOTIDE SEQUENCE [LARGE SCALE GENOMIC DNA]</scope>
    <source>
        <strain evidence="4 5">CGMCC 1.7660</strain>
    </source>
</reference>
<dbReference type="PROSITE" id="PS50075">
    <property type="entry name" value="CARRIER"/>
    <property type="match status" value="1"/>
</dbReference>
<organism evidence="4 5">
    <name type="scientific">Dongia mobilis</name>
    <dbReference type="NCBI Taxonomy" id="578943"/>
    <lineage>
        <taxon>Bacteria</taxon>
        <taxon>Pseudomonadati</taxon>
        <taxon>Pseudomonadota</taxon>
        <taxon>Alphaproteobacteria</taxon>
        <taxon>Rhodospirillales</taxon>
        <taxon>Dongiaceae</taxon>
        <taxon>Dongia</taxon>
    </lineage>
</organism>
<dbReference type="Gene3D" id="1.10.1200.10">
    <property type="entry name" value="ACP-like"/>
    <property type="match status" value="1"/>
</dbReference>
<gene>
    <name evidence="4" type="ORF">A8950_2533</name>
</gene>
<evidence type="ECO:0000256" key="1">
    <source>
        <dbReference type="ARBA" id="ARBA00022450"/>
    </source>
</evidence>
<evidence type="ECO:0000256" key="2">
    <source>
        <dbReference type="ARBA" id="ARBA00022553"/>
    </source>
</evidence>
<dbReference type="EMBL" id="SNYW01000009">
    <property type="protein sequence ID" value="TDQ81465.1"/>
    <property type="molecule type" value="Genomic_DNA"/>
</dbReference>
<accession>A0A4R6WL90</accession>
<evidence type="ECO:0000313" key="5">
    <source>
        <dbReference type="Proteomes" id="UP000295783"/>
    </source>
</evidence>
<feature type="domain" description="Carrier" evidence="3">
    <location>
        <begin position="1"/>
        <end position="76"/>
    </location>
</feature>
<dbReference type="InterPro" id="IPR009081">
    <property type="entry name" value="PP-bd_ACP"/>
</dbReference>
<dbReference type="InterPro" id="IPR006162">
    <property type="entry name" value="Ppantetheine_attach_site"/>
</dbReference>
<keyword evidence="5" id="KW-1185">Reference proteome</keyword>
<sequence>MDAVVAEIAIALQPFKKGDIAITADTDIAQDLNMDSLAVMDLLMELEDKFDVSIPLNMVPEIATVGQLARTVIESKKGA</sequence>
<dbReference type="Pfam" id="PF00550">
    <property type="entry name" value="PP-binding"/>
    <property type="match status" value="1"/>
</dbReference>
<dbReference type="OrthoDB" id="287644at2"/>
<keyword evidence="2" id="KW-0597">Phosphoprotein</keyword>
<protein>
    <submittedName>
        <fullName evidence="4">Acyl carrier protein</fullName>
    </submittedName>
</protein>